<evidence type="ECO:0000259" key="7">
    <source>
        <dbReference type="PROSITE" id="PS50928"/>
    </source>
</evidence>
<dbReference type="Pfam" id="PF00528">
    <property type="entry name" value="BPD_transp_1"/>
    <property type="match status" value="2"/>
</dbReference>
<feature type="transmembrane region" description="Helical" evidence="5">
    <location>
        <begin position="369"/>
        <end position="390"/>
    </location>
</feature>
<evidence type="ECO:0000256" key="1">
    <source>
        <dbReference type="ARBA" id="ARBA00004141"/>
    </source>
</evidence>
<dbReference type="GO" id="GO:0005886">
    <property type="term" value="C:plasma membrane"/>
    <property type="evidence" value="ECO:0007669"/>
    <property type="project" value="UniProtKB-SubCell"/>
</dbReference>
<accession>A0A1G9X002</accession>
<feature type="transmembrane region" description="Helical" evidence="5">
    <location>
        <begin position="262"/>
        <end position="281"/>
    </location>
</feature>
<keyword evidence="3 5" id="KW-1133">Transmembrane helix</keyword>
<dbReference type="SUPFAM" id="SSF161098">
    <property type="entry name" value="MetI-like"/>
    <property type="match status" value="2"/>
</dbReference>
<comment type="similarity">
    <text evidence="5">Belongs to the binding-protein-dependent transport system permease family.</text>
</comment>
<dbReference type="InterPro" id="IPR035906">
    <property type="entry name" value="MetI-like_sf"/>
</dbReference>
<feature type="compositionally biased region" description="Polar residues" evidence="6">
    <location>
        <begin position="1"/>
        <end position="17"/>
    </location>
</feature>
<evidence type="ECO:0000256" key="3">
    <source>
        <dbReference type="ARBA" id="ARBA00022989"/>
    </source>
</evidence>
<dbReference type="Gene3D" id="1.10.3720.10">
    <property type="entry name" value="MetI-like"/>
    <property type="match status" value="2"/>
</dbReference>
<proteinExistence type="inferred from homology"/>
<feature type="transmembrane region" description="Helical" evidence="5">
    <location>
        <begin position="504"/>
        <end position="527"/>
    </location>
</feature>
<feature type="transmembrane region" description="Helical" evidence="5">
    <location>
        <begin position="314"/>
        <end position="338"/>
    </location>
</feature>
<keyword evidence="2 5" id="KW-0812">Transmembrane</keyword>
<dbReference type="RefSeq" id="WP_092610751.1">
    <property type="nucleotide sequence ID" value="NZ_FNHU01000008.1"/>
</dbReference>
<keyword evidence="5" id="KW-0813">Transport</keyword>
<dbReference type="PANTHER" id="PTHR43496:SF1">
    <property type="entry name" value="POLYGALACTURONAN_RHAMNOGALACTURONAN TRANSPORT SYSTEM PERMEASE PROTEIN YTEP"/>
    <property type="match status" value="1"/>
</dbReference>
<protein>
    <submittedName>
        <fullName evidence="8">Iron(III) transport system permease protein</fullName>
    </submittedName>
</protein>
<feature type="transmembrane region" description="Helical" evidence="5">
    <location>
        <begin position="547"/>
        <end position="572"/>
    </location>
</feature>
<evidence type="ECO:0000256" key="4">
    <source>
        <dbReference type="ARBA" id="ARBA00023136"/>
    </source>
</evidence>
<evidence type="ECO:0000256" key="6">
    <source>
        <dbReference type="SAM" id="MobiDB-lite"/>
    </source>
</evidence>
<comment type="subcellular location">
    <subcellularLocation>
        <location evidence="5">Cell membrane</location>
        <topology evidence="5">Multi-pass membrane protein</topology>
    </subcellularLocation>
    <subcellularLocation>
        <location evidence="1">Membrane</location>
        <topology evidence="1">Multi-pass membrane protein</topology>
    </subcellularLocation>
</comment>
<name>A0A1G9X002_9ACTO</name>
<feature type="transmembrane region" description="Helical" evidence="5">
    <location>
        <begin position="206"/>
        <end position="227"/>
    </location>
</feature>
<feature type="transmembrane region" description="Helical" evidence="5">
    <location>
        <begin position="34"/>
        <end position="54"/>
    </location>
</feature>
<organism evidence="8 9">
    <name type="scientific">Actinomyces ruminicola</name>
    <dbReference type="NCBI Taxonomy" id="332524"/>
    <lineage>
        <taxon>Bacteria</taxon>
        <taxon>Bacillati</taxon>
        <taxon>Actinomycetota</taxon>
        <taxon>Actinomycetes</taxon>
        <taxon>Actinomycetales</taxon>
        <taxon>Actinomycetaceae</taxon>
        <taxon>Actinomyces</taxon>
    </lineage>
</organism>
<dbReference type="CDD" id="cd06261">
    <property type="entry name" value="TM_PBP2"/>
    <property type="match status" value="2"/>
</dbReference>
<evidence type="ECO:0000256" key="2">
    <source>
        <dbReference type="ARBA" id="ARBA00022692"/>
    </source>
</evidence>
<feature type="transmembrane region" description="Helical" evidence="5">
    <location>
        <begin position="162"/>
        <end position="185"/>
    </location>
</feature>
<feature type="transmembrane region" description="Helical" evidence="5">
    <location>
        <begin position="402"/>
        <end position="422"/>
    </location>
</feature>
<feature type="region of interest" description="Disordered" evidence="6">
    <location>
        <begin position="1"/>
        <end position="28"/>
    </location>
</feature>
<feature type="transmembrane region" description="Helical" evidence="5">
    <location>
        <begin position="434"/>
        <end position="456"/>
    </location>
</feature>
<dbReference type="PANTHER" id="PTHR43496">
    <property type="entry name" value="PROTEIN LPLB"/>
    <property type="match status" value="1"/>
</dbReference>
<gene>
    <name evidence="8" type="ORF">SAMN04487766_108116</name>
</gene>
<dbReference type="PROSITE" id="PS50928">
    <property type="entry name" value="ABC_TM1"/>
    <property type="match status" value="2"/>
</dbReference>
<dbReference type="GO" id="GO:0055085">
    <property type="term" value="P:transmembrane transport"/>
    <property type="evidence" value="ECO:0007669"/>
    <property type="project" value="InterPro"/>
</dbReference>
<feature type="transmembrane region" description="Helical" evidence="5">
    <location>
        <begin position="118"/>
        <end position="142"/>
    </location>
</feature>
<dbReference type="AlphaFoldDB" id="A0A1G9X002"/>
<evidence type="ECO:0000313" key="9">
    <source>
        <dbReference type="Proteomes" id="UP000199671"/>
    </source>
</evidence>
<dbReference type="OrthoDB" id="9808619at2"/>
<sequence>MTSSATPMTAASLTQTPPAKASARGRTRVKQDPVTTTILVAVLLVLIFLVLLPLGRVLGEALSADGLAVLTKLATSRTNRNTVLNTLVLGTVVGTVGTLVGFLLAYVQVRVAFRGKRLFHLICLLPVVSPPFAVATASITLFGRNGIISTQLLGQEWNIYGLPGLTLVLSLSFFPVAYMNLVGMLRSLDPAMEEAAASLGASKFTVFRTVTLPMVVPGLGASFLLLFTEAIADLANPLVIGGDYTVLASRAYIAINGEYNTAAGAAYSLVLLVPALLVFLLQRYWSGRSSTVTVTGKPAGSFELLRANVARIPLLVACVAVLALVVTVYAAVVVGAFVEILGVNNSFTLRHFEYLLSGIGNESMIDTTILALIATPIAGILGMLVAWLVVVRMRRGAALIDFLGMLGLAVPGTVIGIGYLVTFNRPVALFGVNIIAPLAGGSAIAGGAMAIVMVYVARSMPAGQRSGIASLQQIDKAIDEASTSLGASGAQTFRRVTLPLIRPAFLTGLVYAFARSMTTLSPIIFITTPHTKIMTSQILAEVDAGRFGNAFAFCTILILIVMTVIGGLNLLIRGTGAGRQPR</sequence>
<feature type="transmembrane region" description="Helical" evidence="5">
    <location>
        <begin position="83"/>
        <end position="106"/>
    </location>
</feature>
<evidence type="ECO:0000256" key="5">
    <source>
        <dbReference type="RuleBase" id="RU363032"/>
    </source>
</evidence>
<dbReference type="InterPro" id="IPR000515">
    <property type="entry name" value="MetI-like"/>
</dbReference>
<dbReference type="Proteomes" id="UP000199671">
    <property type="component" value="Unassembled WGS sequence"/>
</dbReference>
<feature type="domain" description="ABC transmembrane type-1" evidence="7">
    <location>
        <begin position="364"/>
        <end position="566"/>
    </location>
</feature>
<dbReference type="EMBL" id="FNHU01000008">
    <property type="protein sequence ID" value="SDM90028.1"/>
    <property type="molecule type" value="Genomic_DNA"/>
</dbReference>
<evidence type="ECO:0000313" key="8">
    <source>
        <dbReference type="EMBL" id="SDM90028.1"/>
    </source>
</evidence>
<keyword evidence="4 5" id="KW-0472">Membrane</keyword>
<reference evidence="8 9" key="1">
    <citation type="submission" date="2016-10" db="EMBL/GenBank/DDBJ databases">
        <authorList>
            <person name="de Groot N.N."/>
        </authorList>
    </citation>
    <scope>NUCLEOTIDE SEQUENCE [LARGE SCALE GENOMIC DNA]</scope>
    <source>
        <strain evidence="8 9">KPR-7B</strain>
    </source>
</reference>
<feature type="domain" description="ABC transmembrane type-1" evidence="7">
    <location>
        <begin position="83"/>
        <end position="282"/>
    </location>
</feature>